<dbReference type="PROSITE" id="PS51683">
    <property type="entry name" value="SAM_OMT_II"/>
    <property type="match status" value="1"/>
</dbReference>
<dbReference type="PANTHER" id="PTHR43712:SF2">
    <property type="entry name" value="O-METHYLTRANSFERASE CICE"/>
    <property type="match status" value="1"/>
</dbReference>
<accession>A0A0M7AAL7</accession>
<dbReference type="GO" id="GO:0043803">
    <property type="term" value="F:hydroxyneurosporene-O-methyltransferase activity"/>
    <property type="evidence" value="ECO:0007669"/>
    <property type="project" value="UniProtKB-EC"/>
</dbReference>
<dbReference type="InterPro" id="IPR001077">
    <property type="entry name" value="COMT_C"/>
</dbReference>
<dbReference type="EMBL" id="CXWD01000011">
    <property type="protein sequence ID" value="CTQ71909.1"/>
    <property type="molecule type" value="Genomic_DNA"/>
</dbReference>
<dbReference type="InterPro" id="IPR036388">
    <property type="entry name" value="WH-like_DNA-bd_sf"/>
</dbReference>
<dbReference type="GO" id="GO:0032259">
    <property type="term" value="P:methylation"/>
    <property type="evidence" value="ECO:0007669"/>
    <property type="project" value="UniProtKB-KW"/>
</dbReference>
<dbReference type="GO" id="GO:0046983">
    <property type="term" value="F:protein dimerization activity"/>
    <property type="evidence" value="ECO:0007669"/>
    <property type="project" value="InterPro"/>
</dbReference>
<dbReference type="Proteomes" id="UP000053235">
    <property type="component" value="Unassembled WGS sequence"/>
</dbReference>
<dbReference type="PANTHER" id="PTHR43712">
    <property type="entry name" value="PUTATIVE (AFU_ORTHOLOGUE AFUA_4G14580)-RELATED"/>
    <property type="match status" value="1"/>
</dbReference>
<dbReference type="InterPro" id="IPR036390">
    <property type="entry name" value="WH_DNA-bd_sf"/>
</dbReference>
<dbReference type="SUPFAM" id="SSF46785">
    <property type="entry name" value="Winged helix' DNA-binding domain"/>
    <property type="match status" value="1"/>
</dbReference>
<evidence type="ECO:0000259" key="5">
    <source>
        <dbReference type="Pfam" id="PF08100"/>
    </source>
</evidence>
<sequence length="373" mass="40924">MTSLNALRVRYRLWRNRLIGSATFRSKIARFPGTRWIAQKKSNDLFKLINGFVFSQVLSSCVSLGVFEQLKNTVASTEALAKGCGLEPGRMQLLLEQAERLQLVKKVERDRWVLDDAGAVVAADPGLQAMILHHALFYRDLADPTALLQAPAPDTELKKYWAYAHAQDPADIGTDITQPYSELMRSGQNMLADCILAAHDFSQYSAVQDVGGGEGAFLAAIGKACPDTRLHLFDLPSVTDLAQKHLAENRLTNRTEVHGGDFSRDLIPDKADCVTLVRILCDHDDARVEQILANLHRSLKPGTKVMIAEAMAGNSEGAQLAAVYFSLYFLAMGSGRCRSDADIKDLLLAAGFKSAHTKTTPNPLLATLVFAQR</sequence>
<dbReference type="Gene3D" id="3.40.50.150">
    <property type="entry name" value="Vaccinia Virus protein VP39"/>
    <property type="match status" value="1"/>
</dbReference>
<evidence type="ECO:0000256" key="3">
    <source>
        <dbReference type="ARBA" id="ARBA00022691"/>
    </source>
</evidence>
<dbReference type="PIRSF" id="PIRSF005739">
    <property type="entry name" value="O-mtase"/>
    <property type="match status" value="1"/>
</dbReference>
<keyword evidence="7" id="KW-1185">Reference proteome</keyword>
<reference evidence="7" key="1">
    <citation type="submission" date="2015-07" db="EMBL/GenBank/DDBJ databases">
        <authorList>
            <person name="Rodrigo-Torres Lidia"/>
            <person name="Arahal R.David."/>
        </authorList>
    </citation>
    <scope>NUCLEOTIDE SEQUENCE [LARGE SCALE GENOMIC DNA]</scope>
    <source>
        <strain evidence="7">CECT 5112</strain>
    </source>
</reference>
<feature type="domain" description="O-methyltransferase dimerisation" evidence="5">
    <location>
        <begin position="47"/>
        <end position="108"/>
    </location>
</feature>
<dbReference type="STRING" id="388408.LAX5112_02969"/>
<dbReference type="Gene3D" id="1.10.10.10">
    <property type="entry name" value="Winged helix-like DNA-binding domain superfamily/Winged helix DNA-binding domain"/>
    <property type="match status" value="1"/>
</dbReference>
<dbReference type="SUPFAM" id="SSF53335">
    <property type="entry name" value="S-adenosyl-L-methionine-dependent methyltransferases"/>
    <property type="match status" value="1"/>
</dbReference>
<evidence type="ECO:0000259" key="4">
    <source>
        <dbReference type="Pfam" id="PF00891"/>
    </source>
</evidence>
<dbReference type="Pfam" id="PF08100">
    <property type="entry name" value="Dimerisation"/>
    <property type="match status" value="1"/>
</dbReference>
<dbReference type="InterPro" id="IPR012967">
    <property type="entry name" value="COMT_dimerisation"/>
</dbReference>
<evidence type="ECO:0000256" key="1">
    <source>
        <dbReference type="ARBA" id="ARBA00022603"/>
    </source>
</evidence>
<dbReference type="GO" id="GO:0008171">
    <property type="term" value="F:O-methyltransferase activity"/>
    <property type="evidence" value="ECO:0007669"/>
    <property type="project" value="InterPro"/>
</dbReference>
<protein>
    <submittedName>
        <fullName evidence="6">Demethylspheroidene O-methyltransferase</fullName>
        <ecNumber evidence="6">2.1.1.210</ecNumber>
    </submittedName>
</protein>
<dbReference type="AlphaFoldDB" id="A0A0M7AAL7"/>
<gene>
    <name evidence="6" type="primary">crtF_1</name>
    <name evidence="6" type="ORF">LAX5112_02969</name>
</gene>
<name>A0A0M7AAL7_9HYPH</name>
<feature type="domain" description="O-methyltransferase C-terminal" evidence="4">
    <location>
        <begin position="176"/>
        <end position="353"/>
    </location>
</feature>
<dbReference type="EC" id="2.1.1.210" evidence="6"/>
<dbReference type="OrthoDB" id="7418600at2"/>
<dbReference type="CDD" id="cd02440">
    <property type="entry name" value="AdoMet_MTases"/>
    <property type="match status" value="1"/>
</dbReference>
<evidence type="ECO:0000256" key="2">
    <source>
        <dbReference type="ARBA" id="ARBA00022679"/>
    </source>
</evidence>
<evidence type="ECO:0000313" key="7">
    <source>
        <dbReference type="Proteomes" id="UP000053235"/>
    </source>
</evidence>
<proteinExistence type="predicted"/>
<organism evidence="6 7">
    <name type="scientific">Roseibium alexandrii</name>
    <dbReference type="NCBI Taxonomy" id="388408"/>
    <lineage>
        <taxon>Bacteria</taxon>
        <taxon>Pseudomonadati</taxon>
        <taxon>Pseudomonadota</taxon>
        <taxon>Alphaproteobacteria</taxon>
        <taxon>Hyphomicrobiales</taxon>
        <taxon>Stappiaceae</taxon>
        <taxon>Roseibium</taxon>
    </lineage>
</organism>
<dbReference type="InterPro" id="IPR016461">
    <property type="entry name" value="COMT-like"/>
</dbReference>
<evidence type="ECO:0000313" key="6">
    <source>
        <dbReference type="EMBL" id="CTQ71909.1"/>
    </source>
</evidence>
<keyword evidence="2 6" id="KW-0808">Transferase</keyword>
<dbReference type="InterPro" id="IPR029063">
    <property type="entry name" value="SAM-dependent_MTases_sf"/>
</dbReference>
<keyword evidence="3" id="KW-0949">S-adenosyl-L-methionine</keyword>
<keyword evidence="1 6" id="KW-0489">Methyltransferase</keyword>
<dbReference type="Pfam" id="PF00891">
    <property type="entry name" value="Methyltransf_2"/>
    <property type="match status" value="1"/>
</dbReference>